<feature type="signal peptide" evidence="1">
    <location>
        <begin position="1"/>
        <end position="23"/>
    </location>
</feature>
<dbReference type="EMBL" id="NGMO01000012">
    <property type="protein sequence ID" value="OTP06710.1"/>
    <property type="molecule type" value="Genomic_DNA"/>
</dbReference>
<evidence type="ECO:0000313" key="3">
    <source>
        <dbReference type="Proteomes" id="UP000194933"/>
    </source>
</evidence>
<name>A0A242JUZ0_9ENTE</name>
<evidence type="ECO:0000256" key="1">
    <source>
        <dbReference type="SAM" id="SignalP"/>
    </source>
</evidence>
<feature type="chain" id="PRO_5038458084" evidence="1">
    <location>
        <begin position="24"/>
        <end position="154"/>
    </location>
</feature>
<protein>
    <submittedName>
        <fullName evidence="2">Uncharacterized protein</fullName>
    </submittedName>
</protein>
<keyword evidence="3" id="KW-1185">Reference proteome</keyword>
<accession>A0A242JUZ0</accession>
<dbReference type="NCBIfam" id="NF046016">
    <property type="entry name" value="LMxysn_1693_fam"/>
    <property type="match status" value="1"/>
</dbReference>
<comment type="caution">
    <text evidence="2">The sequence shown here is derived from an EMBL/GenBank/DDBJ whole genome shotgun (WGS) entry which is preliminary data.</text>
</comment>
<gene>
    <name evidence="2" type="ORF">A5844_002742</name>
</gene>
<sequence length="154" mass="17223">MKKLLSIFLTAIALILFSTTTLASASTMAFTEEPVLENSNTFIDENLVGTKIDVPMTRTGGYFCKNINFTKSNDTKTYIGKVTKTTSVSFGVNLAKGYITLGIESSASREYKEYRPKADFKATWGVYDKYSGKYMYSTTTSQKGLTYYSYARIK</sequence>
<reference evidence="2 3" key="1">
    <citation type="submission" date="2017-05" db="EMBL/GenBank/DDBJ databases">
        <title>The Genome Sequence of Enterococcus sp. 10A9_DIV0425.</title>
        <authorList>
            <consortium name="The Broad Institute Genomics Platform"/>
            <consortium name="The Broad Institute Genomic Center for Infectious Diseases"/>
            <person name="Earl A."/>
            <person name="Manson A."/>
            <person name="Schwartman J."/>
            <person name="Gilmore M."/>
            <person name="Abouelleil A."/>
            <person name="Cao P."/>
            <person name="Chapman S."/>
            <person name="Cusick C."/>
            <person name="Shea T."/>
            <person name="Young S."/>
            <person name="Neafsey D."/>
            <person name="Nusbaum C."/>
            <person name="Birren B."/>
        </authorList>
    </citation>
    <scope>NUCLEOTIDE SEQUENCE [LARGE SCALE GENOMIC DNA]</scope>
    <source>
        <strain evidence="2 3">10A9_DIV0425</strain>
    </source>
</reference>
<keyword evidence="1" id="KW-0732">Signal</keyword>
<evidence type="ECO:0000313" key="2">
    <source>
        <dbReference type="EMBL" id="OTP06710.1"/>
    </source>
</evidence>
<organism evidence="2 3">
    <name type="scientific">Candidatus Enterococcus wittei</name>
    <dbReference type="NCBI Taxonomy" id="1987383"/>
    <lineage>
        <taxon>Bacteria</taxon>
        <taxon>Bacillati</taxon>
        <taxon>Bacillota</taxon>
        <taxon>Bacilli</taxon>
        <taxon>Lactobacillales</taxon>
        <taxon>Enterococcaceae</taxon>
        <taxon>Enterococcus</taxon>
    </lineage>
</organism>
<dbReference type="RefSeq" id="WP_086285733.1">
    <property type="nucleotide sequence ID" value="NZ_NGMO01000012.1"/>
</dbReference>
<dbReference type="AlphaFoldDB" id="A0A242JUZ0"/>
<proteinExistence type="predicted"/>
<dbReference type="Proteomes" id="UP000194933">
    <property type="component" value="Unassembled WGS sequence"/>
</dbReference>